<dbReference type="AlphaFoldDB" id="A0A1I7WB74"/>
<name>A0A1I7WB74_HETBA</name>
<reference evidence="2" key="1">
    <citation type="submission" date="2016-11" db="UniProtKB">
        <authorList>
            <consortium name="WormBaseParasite"/>
        </authorList>
    </citation>
    <scope>IDENTIFICATION</scope>
</reference>
<organism evidence="1 2">
    <name type="scientific">Heterorhabditis bacteriophora</name>
    <name type="common">Entomopathogenic nematode worm</name>
    <dbReference type="NCBI Taxonomy" id="37862"/>
    <lineage>
        <taxon>Eukaryota</taxon>
        <taxon>Metazoa</taxon>
        <taxon>Ecdysozoa</taxon>
        <taxon>Nematoda</taxon>
        <taxon>Chromadorea</taxon>
        <taxon>Rhabditida</taxon>
        <taxon>Rhabditina</taxon>
        <taxon>Rhabditomorpha</taxon>
        <taxon>Strongyloidea</taxon>
        <taxon>Heterorhabditidae</taxon>
        <taxon>Heterorhabditis</taxon>
    </lineage>
</organism>
<proteinExistence type="predicted"/>
<accession>A0A1I7WB74</accession>
<dbReference type="Proteomes" id="UP000095283">
    <property type="component" value="Unplaced"/>
</dbReference>
<evidence type="ECO:0000313" key="2">
    <source>
        <dbReference type="WBParaSite" id="Hba_01922"/>
    </source>
</evidence>
<evidence type="ECO:0000313" key="1">
    <source>
        <dbReference type="Proteomes" id="UP000095283"/>
    </source>
</evidence>
<protein>
    <submittedName>
        <fullName evidence="2">Uncharacterized protein</fullName>
    </submittedName>
</protein>
<dbReference type="WBParaSite" id="Hba_01922">
    <property type="protein sequence ID" value="Hba_01922"/>
    <property type="gene ID" value="Hba_01922"/>
</dbReference>
<sequence>MYIRGRCDLHDSQETTVPTRLRFRAVLITSRIGEILRSTKNGLCCLFLPHGMNSTDNACTLSLSSIAKQRTIQLRELKKYTI</sequence>
<keyword evidence="1" id="KW-1185">Reference proteome</keyword>